<comment type="catalytic activity">
    <reaction evidence="5">
        <text>a 2-demethylmenaquinol + S-adenosyl-L-methionine = a menaquinol + S-adenosyl-L-homocysteine + H(+)</text>
        <dbReference type="Rhea" id="RHEA:42640"/>
        <dbReference type="Rhea" id="RHEA-COMP:9539"/>
        <dbReference type="Rhea" id="RHEA-COMP:9563"/>
        <dbReference type="ChEBI" id="CHEBI:15378"/>
        <dbReference type="ChEBI" id="CHEBI:18151"/>
        <dbReference type="ChEBI" id="CHEBI:55437"/>
        <dbReference type="ChEBI" id="CHEBI:57856"/>
        <dbReference type="ChEBI" id="CHEBI:59789"/>
        <dbReference type="EC" id="2.1.1.163"/>
    </reaction>
</comment>
<comment type="pathway">
    <text evidence="5">Quinol/quinone metabolism; menaquinone biosynthesis; menaquinol from 1,4-dihydroxy-2-naphthoate: step 2/2.</text>
</comment>
<evidence type="ECO:0000256" key="1">
    <source>
        <dbReference type="ARBA" id="ARBA00022428"/>
    </source>
</evidence>
<dbReference type="AlphaFoldDB" id="A0A917HY64"/>
<dbReference type="PROSITE" id="PS01184">
    <property type="entry name" value="UBIE_2"/>
    <property type="match status" value="1"/>
</dbReference>
<keyword evidence="7" id="KW-1185">Reference proteome</keyword>
<dbReference type="PANTHER" id="PTHR43591:SF24">
    <property type="entry name" value="2-METHOXY-6-POLYPRENYL-1,4-BENZOQUINOL METHYLASE, MITOCHONDRIAL"/>
    <property type="match status" value="1"/>
</dbReference>
<keyword evidence="4 5" id="KW-0949">S-adenosyl-L-methionine</keyword>
<dbReference type="NCBIfam" id="TIGR01934">
    <property type="entry name" value="MenG_MenH_UbiE"/>
    <property type="match status" value="1"/>
</dbReference>
<reference evidence="6" key="2">
    <citation type="submission" date="2020-09" db="EMBL/GenBank/DDBJ databases">
        <authorList>
            <person name="Sun Q."/>
            <person name="Zhou Y."/>
        </authorList>
    </citation>
    <scope>NUCLEOTIDE SEQUENCE</scope>
    <source>
        <strain evidence="6">CGMCC 1.12195</strain>
    </source>
</reference>
<evidence type="ECO:0000313" key="7">
    <source>
        <dbReference type="Proteomes" id="UP000660862"/>
    </source>
</evidence>
<evidence type="ECO:0000256" key="5">
    <source>
        <dbReference type="HAMAP-Rule" id="MF_01813"/>
    </source>
</evidence>
<dbReference type="NCBIfam" id="NF001244">
    <property type="entry name" value="PRK00216.1-5"/>
    <property type="match status" value="1"/>
</dbReference>
<dbReference type="GO" id="GO:0032259">
    <property type="term" value="P:methylation"/>
    <property type="evidence" value="ECO:0007669"/>
    <property type="project" value="UniProtKB-KW"/>
</dbReference>
<dbReference type="InterPro" id="IPR023576">
    <property type="entry name" value="UbiE/COQ5_MeTrFase_CS"/>
</dbReference>
<dbReference type="InterPro" id="IPR029063">
    <property type="entry name" value="SAM-dependent_MTases_sf"/>
</dbReference>
<dbReference type="HAMAP" id="MF_01813">
    <property type="entry name" value="MenG_UbiE_methyltr"/>
    <property type="match status" value="1"/>
</dbReference>
<comment type="function">
    <text evidence="5">Methyltransferase required for the conversion of demethylmenaquinol (DMKH2) to menaquinol (MKH2).</text>
</comment>
<comment type="caution">
    <text evidence="5">Lacks conserved residue(s) required for the propagation of feature annotation.</text>
</comment>
<comment type="similarity">
    <text evidence="5">Belongs to the class I-like SAM-binding methyltransferase superfamily. MenG/UbiE family.</text>
</comment>
<keyword evidence="1 5" id="KW-0474">Menaquinone biosynthesis</keyword>
<evidence type="ECO:0000256" key="3">
    <source>
        <dbReference type="ARBA" id="ARBA00022679"/>
    </source>
</evidence>
<sequence>MKSVPLPIMTTPETVKPYKDTDTDKKQQVADMFNNISGTYDFLNHFMSLGIDIIWRKKAIRALKTAKPQFLLDVATGTGDFALEALDILQPEKIIGVDISQGMLDIAKEKIAKRRLSDRFEVSLGDSENLPFADATFDAVTVAFGVRNFENLDKGLADIYRVLKPGGKAVILEFSKPKGFPVKQLYHFYFDHITPLIGRIFSKDYRAYSYLPESVARFPDGRQFTAIMHQVGFTEALYRPQTFGICTIYIGTK</sequence>
<dbReference type="Gene3D" id="3.40.50.150">
    <property type="entry name" value="Vaccinia Virus protein VP39"/>
    <property type="match status" value="1"/>
</dbReference>
<gene>
    <name evidence="5 6" type="primary">menG</name>
    <name evidence="6" type="ORF">GCM10007415_33190</name>
</gene>
<dbReference type="CDD" id="cd02440">
    <property type="entry name" value="AdoMet_MTases"/>
    <property type="match status" value="1"/>
</dbReference>
<evidence type="ECO:0000256" key="2">
    <source>
        <dbReference type="ARBA" id="ARBA00022603"/>
    </source>
</evidence>
<accession>A0A917HY64</accession>
<name>A0A917HY64_9SPHI</name>
<dbReference type="EC" id="2.1.1.163" evidence="5"/>
<dbReference type="GO" id="GO:0043770">
    <property type="term" value="F:demethylmenaquinone methyltransferase activity"/>
    <property type="evidence" value="ECO:0007669"/>
    <property type="project" value="UniProtKB-UniRule"/>
</dbReference>
<dbReference type="PROSITE" id="PS01183">
    <property type="entry name" value="UBIE_1"/>
    <property type="match status" value="1"/>
</dbReference>
<dbReference type="GO" id="GO:0009234">
    <property type="term" value="P:menaquinone biosynthetic process"/>
    <property type="evidence" value="ECO:0007669"/>
    <property type="project" value="UniProtKB-UniRule"/>
</dbReference>
<proteinExistence type="inferred from homology"/>
<comment type="caution">
    <text evidence="6">The sequence shown here is derived from an EMBL/GenBank/DDBJ whole genome shotgun (WGS) entry which is preliminary data.</text>
</comment>
<dbReference type="Pfam" id="PF01209">
    <property type="entry name" value="Ubie_methyltran"/>
    <property type="match status" value="1"/>
</dbReference>
<dbReference type="Proteomes" id="UP000660862">
    <property type="component" value="Unassembled WGS sequence"/>
</dbReference>
<dbReference type="InterPro" id="IPR004033">
    <property type="entry name" value="UbiE/COQ5_MeTrFase"/>
</dbReference>
<protein>
    <recommendedName>
        <fullName evidence="5">Demethylmenaquinone methyltransferase</fullName>
        <ecNumber evidence="5">2.1.1.163</ecNumber>
    </recommendedName>
</protein>
<feature type="binding site" evidence="5">
    <location>
        <position position="98"/>
    </location>
    <ligand>
        <name>S-adenosyl-L-methionine</name>
        <dbReference type="ChEBI" id="CHEBI:59789"/>
    </ligand>
</feature>
<dbReference type="PROSITE" id="PS51608">
    <property type="entry name" value="SAM_MT_UBIE"/>
    <property type="match status" value="1"/>
</dbReference>
<organism evidence="6 7">
    <name type="scientific">Parapedobacter pyrenivorans</name>
    <dbReference type="NCBI Taxonomy" id="1305674"/>
    <lineage>
        <taxon>Bacteria</taxon>
        <taxon>Pseudomonadati</taxon>
        <taxon>Bacteroidota</taxon>
        <taxon>Sphingobacteriia</taxon>
        <taxon>Sphingobacteriales</taxon>
        <taxon>Sphingobacteriaceae</taxon>
        <taxon>Parapedobacter</taxon>
    </lineage>
</organism>
<feature type="binding site" evidence="5">
    <location>
        <position position="78"/>
    </location>
    <ligand>
        <name>S-adenosyl-L-methionine</name>
        <dbReference type="ChEBI" id="CHEBI:59789"/>
    </ligand>
</feature>
<keyword evidence="2 5" id="KW-0489">Methyltransferase</keyword>
<dbReference type="PANTHER" id="PTHR43591">
    <property type="entry name" value="METHYLTRANSFERASE"/>
    <property type="match status" value="1"/>
</dbReference>
<keyword evidence="3 5" id="KW-0808">Transferase</keyword>
<evidence type="ECO:0000256" key="4">
    <source>
        <dbReference type="ARBA" id="ARBA00022691"/>
    </source>
</evidence>
<feature type="binding site" evidence="5">
    <location>
        <begin position="126"/>
        <end position="127"/>
    </location>
    <ligand>
        <name>S-adenosyl-L-methionine</name>
        <dbReference type="ChEBI" id="CHEBI:59789"/>
    </ligand>
</feature>
<dbReference type="SUPFAM" id="SSF53335">
    <property type="entry name" value="S-adenosyl-L-methionine-dependent methyltransferases"/>
    <property type="match status" value="1"/>
</dbReference>
<dbReference type="RefSeq" id="WP_229738802.1">
    <property type="nucleotide sequence ID" value="NZ_BMER01000003.1"/>
</dbReference>
<reference evidence="6" key="1">
    <citation type="journal article" date="2014" name="Int. J. Syst. Evol. Microbiol.">
        <title>Complete genome sequence of Corynebacterium casei LMG S-19264T (=DSM 44701T), isolated from a smear-ripened cheese.</title>
        <authorList>
            <consortium name="US DOE Joint Genome Institute (JGI-PGF)"/>
            <person name="Walter F."/>
            <person name="Albersmeier A."/>
            <person name="Kalinowski J."/>
            <person name="Ruckert C."/>
        </authorList>
    </citation>
    <scope>NUCLEOTIDE SEQUENCE</scope>
    <source>
        <strain evidence="6">CGMCC 1.12195</strain>
    </source>
</reference>
<evidence type="ECO:0000313" key="6">
    <source>
        <dbReference type="EMBL" id="GGG95353.1"/>
    </source>
</evidence>
<dbReference type="EMBL" id="BMER01000003">
    <property type="protein sequence ID" value="GGG95353.1"/>
    <property type="molecule type" value="Genomic_DNA"/>
</dbReference>